<name>A0ABM7JCY4_9MYCO</name>
<proteinExistence type="predicted"/>
<evidence type="ECO:0000313" key="2">
    <source>
        <dbReference type="EMBL" id="BBY11718.1"/>
    </source>
</evidence>
<dbReference type="Proteomes" id="UP000466831">
    <property type="component" value="Chromosome"/>
</dbReference>
<dbReference type="InterPro" id="IPR012312">
    <property type="entry name" value="Hemerythrin-like"/>
</dbReference>
<dbReference type="CDD" id="cd12108">
    <property type="entry name" value="Hr-like"/>
    <property type="match status" value="1"/>
</dbReference>
<feature type="domain" description="Hemerythrin-like" evidence="1">
    <location>
        <begin position="21"/>
        <end position="153"/>
    </location>
</feature>
<accession>A0ABM7JCY4</accession>
<reference evidence="2 3" key="1">
    <citation type="journal article" date="2019" name="Emerg. Microbes Infect.">
        <title>Comprehensive subspecies identification of 175 nontuberculous mycobacteria species based on 7547 genomic profiles.</title>
        <authorList>
            <person name="Matsumoto Y."/>
            <person name="Kinjo T."/>
            <person name="Motooka D."/>
            <person name="Nabeya D."/>
            <person name="Jung N."/>
            <person name="Uechi K."/>
            <person name="Horii T."/>
            <person name="Iida T."/>
            <person name="Fujita J."/>
            <person name="Nakamura S."/>
        </authorList>
    </citation>
    <scope>NUCLEOTIDE SEQUENCE [LARGE SCALE GENOMIC DNA]</scope>
    <source>
        <strain evidence="2 3">JCM 17324</strain>
    </source>
</reference>
<evidence type="ECO:0000313" key="3">
    <source>
        <dbReference type="Proteomes" id="UP000466831"/>
    </source>
</evidence>
<protein>
    <recommendedName>
        <fullName evidence="1">Hemerythrin-like domain-containing protein</fullName>
    </recommendedName>
</protein>
<sequence length="235" mass="26018">MAQLGRRHEPATAGPAMADVRDMYLMHDTLRREFRLMPGLFRGVATGDTKRAAVVATHADLLCRLLHVHHEAEDAILWPKLRERAGTQATVVVAAMEQQHAAIDAALTRAAELIPIWRATTRRGANLADVFDHLFNVLVEHTVMEEEQILPLAKSCVTAQEWKQMAQHGMHSFSPKDMLLCFSLMMHEGDPDVVKGALDDAPLAGRILIPRLGKRVFAAHAKRVHGAPSPSAEDR</sequence>
<dbReference type="Gene3D" id="1.20.120.520">
    <property type="entry name" value="nmb1532 protein domain like"/>
    <property type="match status" value="1"/>
</dbReference>
<dbReference type="Pfam" id="PF01814">
    <property type="entry name" value="Hemerythrin"/>
    <property type="match status" value="1"/>
</dbReference>
<gene>
    <name evidence="2" type="ORF">MMARJ_24580</name>
</gene>
<keyword evidence="3" id="KW-1185">Reference proteome</keyword>
<evidence type="ECO:0000259" key="1">
    <source>
        <dbReference type="Pfam" id="PF01814"/>
    </source>
</evidence>
<dbReference type="EMBL" id="AP022584">
    <property type="protein sequence ID" value="BBY11718.1"/>
    <property type="molecule type" value="Genomic_DNA"/>
</dbReference>
<organism evidence="2 3">
    <name type="scientific">Mycobacterium marseillense</name>
    <dbReference type="NCBI Taxonomy" id="701042"/>
    <lineage>
        <taxon>Bacteria</taxon>
        <taxon>Bacillati</taxon>
        <taxon>Actinomycetota</taxon>
        <taxon>Actinomycetes</taxon>
        <taxon>Mycobacteriales</taxon>
        <taxon>Mycobacteriaceae</taxon>
        <taxon>Mycobacterium</taxon>
        <taxon>Mycobacterium avium complex (MAC)</taxon>
    </lineage>
</organism>